<dbReference type="EMBL" id="AP021861">
    <property type="protein sequence ID" value="BBO31458.1"/>
    <property type="molecule type" value="Genomic_DNA"/>
</dbReference>
<gene>
    <name evidence="1" type="ORF">PLANPX_1070</name>
</gene>
<sequence>MAYNRLESGRRAAASVQLNNLNLAHRLFAAAATSRIADS</sequence>
<dbReference type="Proteomes" id="UP000326837">
    <property type="component" value="Chromosome"/>
</dbReference>
<accession>A0A5K7X4H3</accession>
<name>A0A5K7X4H3_9BACT</name>
<reference evidence="2" key="1">
    <citation type="submission" date="2019-10" db="EMBL/GenBank/DDBJ databases">
        <title>Lacipirellula parvula gen. nov., sp. nov., representing a lineage of planctomycetes widespread in freshwater anoxic habitats, and description of the family Lacipirellulaceae.</title>
        <authorList>
            <person name="Dedysh S.N."/>
            <person name="Kulichevskaya I.S."/>
            <person name="Beletsky A.V."/>
            <person name="Rakitin A.L."/>
            <person name="Mardanov A.V."/>
            <person name="Ivanova A.A."/>
            <person name="Saltykova V.X."/>
            <person name="Rijpstra W.I.C."/>
            <person name="Sinninghe Damste J.S."/>
            <person name="Ravin N.V."/>
        </authorList>
    </citation>
    <scope>NUCLEOTIDE SEQUENCE [LARGE SCALE GENOMIC DNA]</scope>
    <source>
        <strain evidence="2">PX69</strain>
    </source>
</reference>
<dbReference type="KEGG" id="lpav:PLANPX_1070"/>
<protein>
    <submittedName>
        <fullName evidence="1">Uncharacterized protein</fullName>
    </submittedName>
</protein>
<proteinExistence type="predicted"/>
<organism evidence="1 2">
    <name type="scientific">Lacipirellula parvula</name>
    <dbReference type="NCBI Taxonomy" id="2650471"/>
    <lineage>
        <taxon>Bacteria</taxon>
        <taxon>Pseudomonadati</taxon>
        <taxon>Planctomycetota</taxon>
        <taxon>Planctomycetia</taxon>
        <taxon>Pirellulales</taxon>
        <taxon>Lacipirellulaceae</taxon>
        <taxon>Lacipirellula</taxon>
    </lineage>
</organism>
<keyword evidence="2" id="KW-1185">Reference proteome</keyword>
<evidence type="ECO:0000313" key="1">
    <source>
        <dbReference type="EMBL" id="BBO31458.1"/>
    </source>
</evidence>
<evidence type="ECO:0000313" key="2">
    <source>
        <dbReference type="Proteomes" id="UP000326837"/>
    </source>
</evidence>
<dbReference type="AlphaFoldDB" id="A0A5K7X4H3"/>